<dbReference type="Gene3D" id="3.20.20.70">
    <property type="entry name" value="Aldolase class I"/>
    <property type="match status" value="1"/>
</dbReference>
<protein>
    <recommendedName>
        <fullName evidence="3">Molybdenum cofactor biosynthesis protein A</fullName>
    </recommendedName>
</protein>
<dbReference type="InterPro" id="IPR013785">
    <property type="entry name" value="Aldolase_TIM"/>
</dbReference>
<dbReference type="SUPFAM" id="SSF102114">
    <property type="entry name" value="Radical SAM enzymes"/>
    <property type="match status" value="1"/>
</dbReference>
<dbReference type="AlphaFoldDB" id="A0A5S9MJ75"/>
<evidence type="ECO:0008006" key="3">
    <source>
        <dbReference type="Google" id="ProtNLM"/>
    </source>
</evidence>
<accession>A0A5S9MJ75</accession>
<evidence type="ECO:0000313" key="2">
    <source>
        <dbReference type="Proteomes" id="UP000464658"/>
    </source>
</evidence>
<dbReference type="EMBL" id="AP021906">
    <property type="protein sequence ID" value="BBP92835.1"/>
    <property type="molecule type" value="Genomic_DNA"/>
</dbReference>
<dbReference type="InterPro" id="IPR058240">
    <property type="entry name" value="rSAM_sf"/>
</dbReference>
<name>A0A5S9MJ75_BACIA</name>
<proteinExistence type="predicted"/>
<sequence>MNGRHISIQKVFDGIEAAKKAGLAIKINMVVQKGVNDQDVLPMAAYFKKKKDTFSDLLNLWMSVIRINGI</sequence>
<organism evidence="1 2">
    <name type="scientific">Bacillus safensis</name>
    <dbReference type="NCBI Taxonomy" id="561879"/>
    <lineage>
        <taxon>Bacteria</taxon>
        <taxon>Bacillati</taxon>
        <taxon>Bacillota</taxon>
        <taxon>Bacilli</taxon>
        <taxon>Bacillales</taxon>
        <taxon>Bacillaceae</taxon>
        <taxon>Bacillus</taxon>
    </lineage>
</organism>
<gene>
    <name evidence="1" type="ORF">BsIDN1_64530</name>
</gene>
<reference evidence="1 2" key="1">
    <citation type="submission" date="2019-12" db="EMBL/GenBank/DDBJ databases">
        <title>Full genome sequence of a Bacillus safensis strain isolated from commercially available natto in Indonesia.</title>
        <authorList>
            <person name="Yoshida M."/>
            <person name="Uomi M."/>
            <person name="Waturangi D."/>
            <person name="Ekaputri J.J."/>
            <person name="Setiamarga D.H.E."/>
        </authorList>
    </citation>
    <scope>NUCLEOTIDE SEQUENCE [LARGE SCALE GENOMIC DNA]</scope>
    <source>
        <strain evidence="1 2">IDN1</strain>
    </source>
</reference>
<evidence type="ECO:0000313" key="1">
    <source>
        <dbReference type="EMBL" id="BBP92835.1"/>
    </source>
</evidence>
<dbReference type="Proteomes" id="UP000464658">
    <property type="component" value="Chromosome"/>
</dbReference>